<dbReference type="InterPro" id="IPR050204">
    <property type="entry name" value="AraC_XylS_family_regulators"/>
</dbReference>
<evidence type="ECO:0000259" key="4">
    <source>
        <dbReference type="PROSITE" id="PS01124"/>
    </source>
</evidence>
<dbReference type="SUPFAM" id="SSF46689">
    <property type="entry name" value="Homeodomain-like"/>
    <property type="match status" value="2"/>
</dbReference>
<protein>
    <submittedName>
        <fullName evidence="5">AraC family transcriptional regulator</fullName>
    </submittedName>
</protein>
<dbReference type="RefSeq" id="WP_393165366.1">
    <property type="nucleotide sequence ID" value="NZ_JBICRM010000007.1"/>
</dbReference>
<evidence type="ECO:0000313" key="6">
    <source>
        <dbReference type="Proteomes" id="UP001603978"/>
    </source>
</evidence>
<dbReference type="PANTHER" id="PTHR46796">
    <property type="entry name" value="HTH-TYPE TRANSCRIPTIONAL ACTIVATOR RHAS-RELATED"/>
    <property type="match status" value="1"/>
</dbReference>
<dbReference type="PROSITE" id="PS01124">
    <property type="entry name" value="HTH_ARAC_FAMILY_2"/>
    <property type="match status" value="1"/>
</dbReference>
<dbReference type="Pfam" id="PF12852">
    <property type="entry name" value="Cupin_6"/>
    <property type="match status" value="1"/>
</dbReference>
<comment type="caution">
    <text evidence="5">The sequence shown here is derived from an EMBL/GenBank/DDBJ whole genome shotgun (WGS) entry which is preliminary data.</text>
</comment>
<dbReference type="Pfam" id="PF12833">
    <property type="entry name" value="HTH_18"/>
    <property type="match status" value="1"/>
</dbReference>
<dbReference type="Proteomes" id="UP001603978">
    <property type="component" value="Unassembled WGS sequence"/>
</dbReference>
<dbReference type="InterPro" id="IPR032783">
    <property type="entry name" value="AraC_lig"/>
</dbReference>
<gene>
    <name evidence="5" type="ORF">ACFLIM_14430</name>
</gene>
<evidence type="ECO:0000256" key="3">
    <source>
        <dbReference type="ARBA" id="ARBA00023163"/>
    </source>
</evidence>
<dbReference type="InterPro" id="IPR018060">
    <property type="entry name" value="HTH_AraC"/>
</dbReference>
<dbReference type="InterPro" id="IPR009057">
    <property type="entry name" value="Homeodomain-like_sf"/>
</dbReference>
<reference evidence="5 6" key="1">
    <citation type="submission" date="2024-10" db="EMBL/GenBank/DDBJ databases">
        <authorList>
            <person name="Topkara A.R."/>
            <person name="Saygin H."/>
        </authorList>
    </citation>
    <scope>NUCLEOTIDE SEQUENCE [LARGE SCALE GENOMIC DNA]</scope>
    <source>
        <strain evidence="5 6">M3C6</strain>
    </source>
</reference>
<dbReference type="PANTHER" id="PTHR46796:SF13">
    <property type="entry name" value="HTH-TYPE TRANSCRIPTIONAL ACTIVATOR RHAS"/>
    <property type="match status" value="1"/>
</dbReference>
<dbReference type="EMBL" id="JBICRM010000007">
    <property type="protein sequence ID" value="MFG1704385.1"/>
    <property type="molecule type" value="Genomic_DNA"/>
</dbReference>
<accession>A0ABW7ADJ4</accession>
<evidence type="ECO:0000256" key="1">
    <source>
        <dbReference type="ARBA" id="ARBA00023015"/>
    </source>
</evidence>
<name>A0ABW7ADJ4_9ACTN</name>
<feature type="domain" description="HTH araC/xylS-type" evidence="4">
    <location>
        <begin position="204"/>
        <end position="302"/>
    </location>
</feature>
<evidence type="ECO:0000256" key="2">
    <source>
        <dbReference type="ARBA" id="ARBA00023125"/>
    </source>
</evidence>
<sequence length="309" mass="32798">MDPLSEVLALLDVRAATPSRLEAGGTWALRFNGNQHVKLGAVLSGRCWVAAEGGEPVSLEAGDCYLLRSGSPYEAASEPGLEPADGGDVFAGVWPDTVYYQVGPGDQDRCVLVGGALSFDETLGALLVGGLPPCVRIAADSPRARVLQPILQLLNEETAADSPGSVAMRVQLTQIVFVQAMRTLLEVGDAGSGWLAALSDDCVGKALALIHDEPARRWTVAELAAAAGLSRSAFAQKFRAMVGLPPLDYVARWRIRRAGHELRSSDRTVASVAADFGYGSESAFSHAFKRITGEPPTGYRHRAPTYELP</sequence>
<organism evidence="5 6">
    <name type="scientific">Nonomuraea marmarensis</name>
    <dbReference type="NCBI Taxonomy" id="3351344"/>
    <lineage>
        <taxon>Bacteria</taxon>
        <taxon>Bacillati</taxon>
        <taxon>Actinomycetota</taxon>
        <taxon>Actinomycetes</taxon>
        <taxon>Streptosporangiales</taxon>
        <taxon>Streptosporangiaceae</taxon>
        <taxon>Nonomuraea</taxon>
    </lineage>
</organism>
<keyword evidence="1" id="KW-0805">Transcription regulation</keyword>
<proteinExistence type="predicted"/>
<dbReference type="SMART" id="SM00342">
    <property type="entry name" value="HTH_ARAC"/>
    <property type="match status" value="1"/>
</dbReference>
<keyword evidence="3" id="KW-0804">Transcription</keyword>
<keyword evidence="2" id="KW-0238">DNA-binding</keyword>
<keyword evidence="6" id="KW-1185">Reference proteome</keyword>
<evidence type="ECO:0000313" key="5">
    <source>
        <dbReference type="EMBL" id="MFG1704385.1"/>
    </source>
</evidence>
<dbReference type="Gene3D" id="1.10.10.60">
    <property type="entry name" value="Homeodomain-like"/>
    <property type="match status" value="2"/>
</dbReference>